<dbReference type="PIRSF" id="PIRSF000532">
    <property type="entry name" value="ATP_PFK_prok"/>
    <property type="match status" value="1"/>
</dbReference>
<dbReference type="Gene3D" id="3.40.50.460">
    <property type="entry name" value="Phosphofructokinase domain"/>
    <property type="match status" value="1"/>
</dbReference>
<name>A0ABN3U3V3_9ACTN</name>
<dbReference type="PRINTS" id="PR00476">
    <property type="entry name" value="PHFRCTKINASE"/>
</dbReference>
<dbReference type="SUPFAM" id="SSF53784">
    <property type="entry name" value="Phosphofructokinase"/>
    <property type="match status" value="1"/>
</dbReference>
<keyword evidence="8" id="KW-0324">Glycolysis</keyword>
<keyword evidence="12" id="KW-1185">Reference proteome</keyword>
<keyword evidence="4" id="KW-0808">Transferase</keyword>
<keyword evidence="5" id="KW-0479">Metal-binding</keyword>
<protein>
    <submittedName>
        <fullName evidence="11">6-phosphofructokinase</fullName>
    </submittedName>
</protein>
<comment type="caution">
    <text evidence="11">The sequence shown here is derived from an EMBL/GenBank/DDBJ whole genome shotgun (WGS) entry which is preliminary data.</text>
</comment>
<dbReference type="PANTHER" id="PTHR13697:SF52">
    <property type="entry name" value="ATP-DEPENDENT 6-PHOSPHOFRUCTOKINASE 3"/>
    <property type="match status" value="1"/>
</dbReference>
<evidence type="ECO:0000313" key="12">
    <source>
        <dbReference type="Proteomes" id="UP001500886"/>
    </source>
</evidence>
<reference evidence="11 12" key="1">
    <citation type="journal article" date="2019" name="Int. J. Syst. Evol. Microbiol.">
        <title>The Global Catalogue of Microorganisms (GCM) 10K type strain sequencing project: providing services to taxonomists for standard genome sequencing and annotation.</title>
        <authorList>
            <consortium name="The Broad Institute Genomics Platform"/>
            <consortium name="The Broad Institute Genome Sequencing Center for Infectious Disease"/>
            <person name="Wu L."/>
            <person name="Ma J."/>
        </authorList>
    </citation>
    <scope>NUCLEOTIDE SEQUENCE [LARGE SCALE GENOMIC DNA]</scope>
    <source>
        <strain evidence="11 12">JCM 4542</strain>
    </source>
</reference>
<dbReference type="Proteomes" id="UP001500886">
    <property type="component" value="Unassembled WGS sequence"/>
</dbReference>
<evidence type="ECO:0000256" key="3">
    <source>
        <dbReference type="ARBA" id="ARBA00022490"/>
    </source>
</evidence>
<dbReference type="InterPro" id="IPR035966">
    <property type="entry name" value="PKF_sf"/>
</dbReference>
<dbReference type="InterPro" id="IPR000023">
    <property type="entry name" value="Phosphofructokinase_dom"/>
</dbReference>
<comment type="cofactor">
    <cofactor evidence="1">
        <name>Mg(2+)</name>
        <dbReference type="ChEBI" id="CHEBI:18420"/>
    </cofactor>
</comment>
<evidence type="ECO:0000256" key="4">
    <source>
        <dbReference type="ARBA" id="ARBA00022679"/>
    </source>
</evidence>
<evidence type="ECO:0000256" key="1">
    <source>
        <dbReference type="ARBA" id="ARBA00001946"/>
    </source>
</evidence>
<evidence type="ECO:0000256" key="9">
    <source>
        <dbReference type="ARBA" id="ARBA00038478"/>
    </source>
</evidence>
<evidence type="ECO:0000259" key="10">
    <source>
        <dbReference type="Pfam" id="PF00365"/>
    </source>
</evidence>
<comment type="pathway">
    <text evidence="2">Carbohydrate degradation; glycolysis; D-glyceraldehyde 3-phosphate and glycerone phosphate from D-glucose: step 3/4.</text>
</comment>
<dbReference type="Gene3D" id="3.40.50.450">
    <property type="match status" value="1"/>
</dbReference>
<sequence length="337" mass="33778">MRIGVLTSGGDCPGLNAVLRSVVHHAVCDHGDEVVGLHDGWHGLLEGDHRLLDPAAVAGVLGTGGTLLGSSRIALAELPGGVELARDRAAALGLDVIIAIGGAGTLGAAHLLARDGLPAVGVPRTVDDGIAATDVAFGFDTAVAVAGHALDRLRTQAASRQLVVVAEVAGRRSGWVALQTGLATGADVIAVPERPFSVHALTAAAGRGLASGKRCTVVVVAEGATAHDALPAAAPPAAARPGVAELLAAELQQRLGADVHPLPLGPAQRGGAPTAYDRVLASRFGRYAVETARTRAGAPAAVMTALHGEALVPVPLTSAPGHRPVPPERYAEVGCVL</sequence>
<feature type="domain" description="Phosphofructokinase" evidence="10">
    <location>
        <begin position="2"/>
        <end position="291"/>
    </location>
</feature>
<proteinExistence type="inferred from homology"/>
<accession>A0ABN3U3V3</accession>
<dbReference type="PANTHER" id="PTHR13697">
    <property type="entry name" value="PHOSPHOFRUCTOKINASE"/>
    <property type="match status" value="1"/>
</dbReference>
<evidence type="ECO:0000256" key="2">
    <source>
        <dbReference type="ARBA" id="ARBA00004679"/>
    </source>
</evidence>
<evidence type="ECO:0000313" key="11">
    <source>
        <dbReference type="EMBL" id="GAA2724189.1"/>
    </source>
</evidence>
<dbReference type="InterPro" id="IPR022953">
    <property type="entry name" value="ATP_PFK"/>
</dbReference>
<dbReference type="RefSeq" id="WP_344438777.1">
    <property type="nucleotide sequence ID" value="NZ_BAAASL010000025.1"/>
</dbReference>
<keyword evidence="6" id="KW-0418">Kinase</keyword>
<comment type="similarity">
    <text evidence="9">Belongs to the phosphofructokinase type A (PFKA) family.</text>
</comment>
<evidence type="ECO:0000256" key="7">
    <source>
        <dbReference type="ARBA" id="ARBA00022842"/>
    </source>
</evidence>
<dbReference type="EMBL" id="BAAASL010000025">
    <property type="protein sequence ID" value="GAA2724189.1"/>
    <property type="molecule type" value="Genomic_DNA"/>
</dbReference>
<gene>
    <name evidence="11" type="ORF">GCM10010315_53340</name>
</gene>
<keyword evidence="3" id="KW-0963">Cytoplasm</keyword>
<evidence type="ECO:0000256" key="8">
    <source>
        <dbReference type="ARBA" id="ARBA00023152"/>
    </source>
</evidence>
<evidence type="ECO:0000256" key="6">
    <source>
        <dbReference type="ARBA" id="ARBA00022777"/>
    </source>
</evidence>
<dbReference type="InterPro" id="IPR012003">
    <property type="entry name" value="ATP_PFK_prok-type"/>
</dbReference>
<dbReference type="NCBIfam" id="NF002872">
    <property type="entry name" value="PRK03202.1"/>
    <property type="match status" value="1"/>
</dbReference>
<keyword evidence="7" id="KW-0460">Magnesium</keyword>
<dbReference type="Pfam" id="PF00365">
    <property type="entry name" value="PFK"/>
    <property type="match status" value="1"/>
</dbReference>
<organism evidence="11 12">
    <name type="scientific">Streptomyces luteosporeus</name>
    <dbReference type="NCBI Taxonomy" id="173856"/>
    <lineage>
        <taxon>Bacteria</taxon>
        <taxon>Bacillati</taxon>
        <taxon>Actinomycetota</taxon>
        <taxon>Actinomycetes</taxon>
        <taxon>Kitasatosporales</taxon>
        <taxon>Streptomycetaceae</taxon>
        <taxon>Streptomyces</taxon>
    </lineage>
</organism>
<evidence type="ECO:0000256" key="5">
    <source>
        <dbReference type="ARBA" id="ARBA00022723"/>
    </source>
</evidence>